<evidence type="ECO:0000313" key="2">
    <source>
        <dbReference type="EMBL" id="KIJ09420.1"/>
    </source>
</evidence>
<keyword evidence="1" id="KW-0812">Transmembrane</keyword>
<gene>
    <name evidence="2" type="ORF">PAXINDRAFT_17480</name>
</gene>
<evidence type="ECO:0000313" key="3">
    <source>
        <dbReference type="Proteomes" id="UP000053647"/>
    </source>
</evidence>
<feature type="transmembrane region" description="Helical" evidence="1">
    <location>
        <begin position="6"/>
        <end position="25"/>
    </location>
</feature>
<name>A0A0C9T109_PAXIN</name>
<dbReference type="EMBL" id="KN819464">
    <property type="protein sequence ID" value="KIJ09420.1"/>
    <property type="molecule type" value="Genomic_DNA"/>
</dbReference>
<protein>
    <submittedName>
        <fullName evidence="2">Uncharacterized protein</fullName>
    </submittedName>
</protein>
<keyword evidence="1" id="KW-1133">Transmembrane helix</keyword>
<dbReference type="AlphaFoldDB" id="A0A0C9T109"/>
<reference evidence="3" key="2">
    <citation type="submission" date="2015-01" db="EMBL/GenBank/DDBJ databases">
        <title>Evolutionary Origins and Diversification of the Mycorrhizal Mutualists.</title>
        <authorList>
            <consortium name="DOE Joint Genome Institute"/>
            <consortium name="Mycorrhizal Genomics Consortium"/>
            <person name="Kohler A."/>
            <person name="Kuo A."/>
            <person name="Nagy L.G."/>
            <person name="Floudas D."/>
            <person name="Copeland A."/>
            <person name="Barry K.W."/>
            <person name="Cichocki N."/>
            <person name="Veneault-Fourrey C."/>
            <person name="LaButti K."/>
            <person name="Lindquist E.A."/>
            <person name="Lipzen A."/>
            <person name="Lundell T."/>
            <person name="Morin E."/>
            <person name="Murat C."/>
            <person name="Riley R."/>
            <person name="Ohm R."/>
            <person name="Sun H."/>
            <person name="Tunlid A."/>
            <person name="Henrissat B."/>
            <person name="Grigoriev I.V."/>
            <person name="Hibbett D.S."/>
            <person name="Martin F."/>
        </authorList>
    </citation>
    <scope>NUCLEOTIDE SEQUENCE [LARGE SCALE GENOMIC DNA]</scope>
    <source>
        <strain evidence="3">ATCC 200175</strain>
    </source>
</reference>
<dbReference type="Proteomes" id="UP000053647">
    <property type="component" value="Unassembled WGS sequence"/>
</dbReference>
<keyword evidence="1" id="KW-0472">Membrane</keyword>
<dbReference type="HOGENOM" id="CLU_119647_0_0_1"/>
<keyword evidence="3" id="KW-1185">Reference proteome</keyword>
<evidence type="ECO:0000256" key="1">
    <source>
        <dbReference type="SAM" id="Phobius"/>
    </source>
</evidence>
<accession>A0A0C9T109</accession>
<organism evidence="2 3">
    <name type="scientific">Paxillus involutus ATCC 200175</name>
    <dbReference type="NCBI Taxonomy" id="664439"/>
    <lineage>
        <taxon>Eukaryota</taxon>
        <taxon>Fungi</taxon>
        <taxon>Dikarya</taxon>
        <taxon>Basidiomycota</taxon>
        <taxon>Agaricomycotina</taxon>
        <taxon>Agaricomycetes</taxon>
        <taxon>Agaricomycetidae</taxon>
        <taxon>Boletales</taxon>
        <taxon>Paxilineae</taxon>
        <taxon>Paxillaceae</taxon>
        <taxon>Paxillus</taxon>
    </lineage>
</organism>
<sequence length="125" mass="14439">MFGLLVLAYLSLVTYLGYRLAIFLFRDTFELRVNINDWHFDFSWTYAQQPPAATTSPATWTSSTTTVVNPTPEEDFWPGHPTWNPTTWNTPTVQEVINEVVQQYNATWHNGILINPDDTEDLFPL</sequence>
<proteinExistence type="predicted"/>
<reference evidence="2 3" key="1">
    <citation type="submission" date="2014-06" db="EMBL/GenBank/DDBJ databases">
        <authorList>
            <consortium name="DOE Joint Genome Institute"/>
            <person name="Kuo A."/>
            <person name="Kohler A."/>
            <person name="Nagy L.G."/>
            <person name="Floudas D."/>
            <person name="Copeland A."/>
            <person name="Barry K.W."/>
            <person name="Cichocki N."/>
            <person name="Veneault-Fourrey C."/>
            <person name="LaButti K."/>
            <person name="Lindquist E.A."/>
            <person name="Lipzen A."/>
            <person name="Lundell T."/>
            <person name="Morin E."/>
            <person name="Murat C."/>
            <person name="Sun H."/>
            <person name="Tunlid A."/>
            <person name="Henrissat B."/>
            <person name="Grigoriev I.V."/>
            <person name="Hibbett D.S."/>
            <person name="Martin F."/>
            <person name="Nordberg H.P."/>
            <person name="Cantor M.N."/>
            <person name="Hua S.X."/>
        </authorList>
    </citation>
    <scope>NUCLEOTIDE SEQUENCE [LARGE SCALE GENOMIC DNA]</scope>
    <source>
        <strain evidence="2 3">ATCC 200175</strain>
    </source>
</reference>